<feature type="region of interest" description="Disordered" evidence="1">
    <location>
        <begin position="1"/>
        <end position="55"/>
    </location>
</feature>
<gene>
    <name evidence="2" type="ORF">CYMTET_9687</name>
</gene>
<dbReference type="EMBL" id="LGRX02003231">
    <property type="protein sequence ID" value="KAK3282578.1"/>
    <property type="molecule type" value="Genomic_DNA"/>
</dbReference>
<dbReference type="Proteomes" id="UP001190700">
    <property type="component" value="Unassembled WGS sequence"/>
</dbReference>
<keyword evidence="3" id="KW-1185">Reference proteome</keyword>
<accession>A0AAE0GR96</accession>
<proteinExistence type="predicted"/>
<comment type="caution">
    <text evidence="2">The sequence shown here is derived from an EMBL/GenBank/DDBJ whole genome shotgun (WGS) entry which is preliminary data.</text>
</comment>
<reference evidence="2 3" key="1">
    <citation type="journal article" date="2015" name="Genome Biol. Evol.">
        <title>Comparative Genomics of a Bacterivorous Green Alga Reveals Evolutionary Causalities and Consequences of Phago-Mixotrophic Mode of Nutrition.</title>
        <authorList>
            <person name="Burns J.A."/>
            <person name="Paasch A."/>
            <person name="Narechania A."/>
            <person name="Kim E."/>
        </authorList>
    </citation>
    <scope>NUCLEOTIDE SEQUENCE [LARGE SCALE GENOMIC DNA]</scope>
    <source>
        <strain evidence="2 3">PLY_AMNH</strain>
    </source>
</reference>
<feature type="compositionally biased region" description="Polar residues" evidence="1">
    <location>
        <begin position="43"/>
        <end position="55"/>
    </location>
</feature>
<protein>
    <submittedName>
        <fullName evidence="2">Uncharacterized protein</fullName>
    </submittedName>
</protein>
<feature type="compositionally biased region" description="Low complexity" evidence="1">
    <location>
        <begin position="242"/>
        <end position="251"/>
    </location>
</feature>
<feature type="region of interest" description="Disordered" evidence="1">
    <location>
        <begin position="95"/>
        <end position="118"/>
    </location>
</feature>
<organism evidence="2 3">
    <name type="scientific">Cymbomonas tetramitiformis</name>
    <dbReference type="NCBI Taxonomy" id="36881"/>
    <lineage>
        <taxon>Eukaryota</taxon>
        <taxon>Viridiplantae</taxon>
        <taxon>Chlorophyta</taxon>
        <taxon>Pyramimonadophyceae</taxon>
        <taxon>Pyramimonadales</taxon>
        <taxon>Pyramimonadaceae</taxon>
        <taxon>Cymbomonas</taxon>
    </lineage>
</organism>
<evidence type="ECO:0000313" key="2">
    <source>
        <dbReference type="EMBL" id="KAK3282578.1"/>
    </source>
</evidence>
<evidence type="ECO:0000256" key="1">
    <source>
        <dbReference type="SAM" id="MobiDB-lite"/>
    </source>
</evidence>
<evidence type="ECO:0000313" key="3">
    <source>
        <dbReference type="Proteomes" id="UP001190700"/>
    </source>
</evidence>
<feature type="compositionally biased region" description="Basic and acidic residues" evidence="1">
    <location>
        <begin position="207"/>
        <end position="218"/>
    </location>
</feature>
<sequence length="626" mass="65513">MADDLLAGATDEDLSSPRHQYSEEGEIISEKEMLEASEASPGENDQSSGKNSSRTFGAWTASLAQGLKSASQTTLNITTNRATKLKQQTAAAASALSNTVSSTLQELKDERDKRDQERKKMEYFAVTAENVSERAEIDEQMAAEASRLISLAQQQKEQNHEAKLQKLGERKKVLMKHSQQMGKVVKKIETEGQEDTMAEHTVAKDVKVKATSEEEHGCRGQRRTPLASPGGSAEHGCRGQRRTPLASPAAPRARLAEAALQSTVAEGSAAPLWTPPAALQSTVAEGSAAPLSTSPAALQSAVAEVSAAPLWPPQAALQSTVAEVSAAPLWPPQAALQSTVAEVSAAPLWPPPAALQSTVAQSRRTSGLQATPAGLIHRGQRRTPLASRRLCSTVAEVSATPLWTPRRLCRPVEVSRTPLASQRLCRLRVAEVACLPGSQAASPQAHSPARGSISALLELPAALQSTVAEGSAATPSQAQHWRLCRLGCRSTVAEVSAAPLWPPQAALQSTVAEAALHLWTPRAALSTVAEVSAAPSGLPGGSAEHGCRGSAAPLWTPPAALQSTVAEVSAAPLWPPQAALQSTVAEGSAAPLWTPQAALQSTVAEGSAAPLWTPQAALQSTVADIY</sequence>
<name>A0AAE0GR96_9CHLO</name>
<feature type="compositionally biased region" description="Basic and acidic residues" evidence="1">
    <location>
        <begin position="106"/>
        <end position="118"/>
    </location>
</feature>
<dbReference type="AlphaFoldDB" id="A0AAE0GR96"/>
<feature type="region of interest" description="Disordered" evidence="1">
    <location>
        <begin position="207"/>
        <end position="251"/>
    </location>
</feature>